<evidence type="ECO:0000256" key="2">
    <source>
        <dbReference type="SAM" id="Phobius"/>
    </source>
</evidence>
<sequence length="111" mass="11736">MARLKPEDGVLQTLVVALVEPGTGHLLLPFINYSLCALLLTLAVVAAYGYGSIHLVVMAILALGLMASVNWFVAEFKRLEATANIGEAEGSSQQHGSDAAGDAPERQKKTD</sequence>
<dbReference type="GO" id="GO:0005789">
    <property type="term" value="C:endoplasmic reticulum membrane"/>
    <property type="evidence" value="ECO:0007669"/>
    <property type="project" value="TreeGrafter"/>
</dbReference>
<organism evidence="3">
    <name type="scientific">Rhizochromulina marina</name>
    <dbReference type="NCBI Taxonomy" id="1034831"/>
    <lineage>
        <taxon>Eukaryota</taxon>
        <taxon>Sar</taxon>
        <taxon>Stramenopiles</taxon>
        <taxon>Ochrophyta</taxon>
        <taxon>Dictyochophyceae</taxon>
        <taxon>Rhizochromulinales</taxon>
        <taxon>Rhizochromulina</taxon>
    </lineage>
</organism>
<dbReference type="Pfam" id="PF08636">
    <property type="entry name" value="Pkr1"/>
    <property type="match status" value="1"/>
</dbReference>
<dbReference type="AlphaFoldDB" id="A0A7S2WUH3"/>
<dbReference type="PANTHER" id="PTHR28251">
    <property type="entry name" value="V-TYPE ATPASE ASSEMBLY FACTOR PKR1"/>
    <property type="match status" value="1"/>
</dbReference>
<proteinExistence type="predicted"/>
<feature type="region of interest" description="Disordered" evidence="1">
    <location>
        <begin position="87"/>
        <end position="111"/>
    </location>
</feature>
<dbReference type="PANTHER" id="PTHR28251:SF1">
    <property type="entry name" value="V-TYPE ATPASE ASSEMBLY FACTOR PKR1"/>
    <property type="match status" value="1"/>
</dbReference>
<evidence type="ECO:0000313" key="3">
    <source>
        <dbReference type="EMBL" id="CAD9708445.1"/>
    </source>
</evidence>
<reference evidence="3" key="1">
    <citation type="submission" date="2021-01" db="EMBL/GenBank/DDBJ databases">
        <authorList>
            <person name="Corre E."/>
            <person name="Pelletier E."/>
            <person name="Niang G."/>
            <person name="Scheremetjew M."/>
            <person name="Finn R."/>
            <person name="Kale V."/>
            <person name="Holt S."/>
            <person name="Cochrane G."/>
            <person name="Meng A."/>
            <person name="Brown T."/>
            <person name="Cohen L."/>
        </authorList>
    </citation>
    <scope>NUCLEOTIDE SEQUENCE</scope>
    <source>
        <strain evidence="3">CCMP1243</strain>
    </source>
</reference>
<name>A0A7S2WUH3_9STRA</name>
<dbReference type="InterPro" id="IPR013945">
    <property type="entry name" value="Pkr1"/>
</dbReference>
<protein>
    <submittedName>
        <fullName evidence="3">Uncharacterized protein</fullName>
    </submittedName>
</protein>
<dbReference type="GO" id="GO:0070072">
    <property type="term" value="P:vacuolar proton-transporting V-type ATPase complex assembly"/>
    <property type="evidence" value="ECO:0007669"/>
    <property type="project" value="InterPro"/>
</dbReference>
<dbReference type="EMBL" id="HBHJ01029343">
    <property type="protein sequence ID" value="CAD9708445.1"/>
    <property type="molecule type" value="Transcribed_RNA"/>
</dbReference>
<gene>
    <name evidence="3" type="ORF">RMAR1173_LOCUS19437</name>
</gene>
<accession>A0A7S2WUH3</accession>
<evidence type="ECO:0000256" key="1">
    <source>
        <dbReference type="SAM" id="MobiDB-lite"/>
    </source>
</evidence>
<keyword evidence="2" id="KW-1133">Transmembrane helix</keyword>
<keyword evidence="2" id="KW-0472">Membrane</keyword>
<feature type="transmembrane region" description="Helical" evidence="2">
    <location>
        <begin position="30"/>
        <end position="48"/>
    </location>
</feature>
<keyword evidence="2" id="KW-0812">Transmembrane</keyword>
<feature type="transmembrane region" description="Helical" evidence="2">
    <location>
        <begin position="55"/>
        <end position="74"/>
    </location>
</feature>